<organism evidence="2 3">
    <name type="scientific">Paenibacillus azoreducens</name>
    <dbReference type="NCBI Taxonomy" id="116718"/>
    <lineage>
        <taxon>Bacteria</taxon>
        <taxon>Bacillati</taxon>
        <taxon>Bacillota</taxon>
        <taxon>Bacilli</taxon>
        <taxon>Bacillales</taxon>
        <taxon>Paenibacillaceae</taxon>
        <taxon>Paenibacillus</taxon>
    </lineage>
</organism>
<dbReference type="Gene3D" id="3.30.200.20">
    <property type="entry name" value="Phosphorylase Kinase, domain 1"/>
    <property type="match status" value="1"/>
</dbReference>
<evidence type="ECO:0000313" key="3">
    <source>
        <dbReference type="Proteomes" id="UP000682811"/>
    </source>
</evidence>
<evidence type="ECO:0000313" key="2">
    <source>
        <dbReference type="EMBL" id="GIO50935.1"/>
    </source>
</evidence>
<dbReference type="PANTHER" id="PTHR40086">
    <property type="entry name" value="PHOSPHOTRANSFERASE YTMP-RELATED"/>
    <property type="match status" value="1"/>
</dbReference>
<proteinExistence type="predicted"/>
<dbReference type="AlphaFoldDB" id="A0A920CU34"/>
<dbReference type="EMBL" id="BORT01000040">
    <property type="protein sequence ID" value="GIO50935.1"/>
    <property type="molecule type" value="Genomic_DNA"/>
</dbReference>
<dbReference type="Gene3D" id="1.10.510.10">
    <property type="entry name" value="Transferase(Phosphotransferase) domain 1"/>
    <property type="match status" value="1"/>
</dbReference>
<dbReference type="Pfam" id="PF01636">
    <property type="entry name" value="APH"/>
    <property type="match status" value="1"/>
</dbReference>
<dbReference type="SUPFAM" id="SSF56112">
    <property type="entry name" value="Protein kinase-like (PK-like)"/>
    <property type="match status" value="1"/>
</dbReference>
<accession>A0A920CU34</accession>
<dbReference type="InterPro" id="IPR011009">
    <property type="entry name" value="Kinase-like_dom_sf"/>
</dbReference>
<protein>
    <recommendedName>
        <fullName evidence="1">Aminoglycoside phosphotransferase domain-containing protein</fullName>
    </recommendedName>
</protein>
<name>A0A920CU34_9BACL</name>
<sequence>MMDINRIKTVLKDHYHTGHVDVIPQQGGWAALAYKVFDDTHTYFLKVYEKSRTSTSKWTALIDHYLPVTIWLLQNSSLKDKIPVPILTKHGEYKCESEDAIYLLYQYINGETIGNRDLSEEQVCRLAEIMAELHSFGEEIPVKTEALMEDFSVPFLQQLRSTLDKDQCNDTMTTDVAEIIEPYAERIKYLMDTVEQLSARLKNGSLRMALCHTDIHNWNLMQSEGRLILIDWEGLKIAPVEADLMFLVDNPHYDAFLSTYLKFHKNYMINDDALKFYQVRRKLEDVWEFIEQLLFDKQDEQEKAETKNLLIKELKEINIYIS</sequence>
<reference evidence="2 3" key="1">
    <citation type="submission" date="2021-03" db="EMBL/GenBank/DDBJ databases">
        <title>Antimicrobial resistance genes in bacteria isolated from Japanese honey, and their potential for conferring macrolide and lincosamide resistance in the American foulbrood pathogen Paenibacillus larvae.</title>
        <authorList>
            <person name="Okamoto M."/>
            <person name="Kumagai M."/>
            <person name="Kanamori H."/>
            <person name="Takamatsu D."/>
        </authorList>
    </citation>
    <scope>NUCLEOTIDE SEQUENCE [LARGE SCALE GENOMIC DNA]</scope>
    <source>
        <strain evidence="2 3">J34TS1</strain>
    </source>
</reference>
<dbReference type="InterPro" id="IPR052077">
    <property type="entry name" value="CcrZ_PhaseVar_Mediator"/>
</dbReference>
<dbReference type="InterPro" id="IPR002575">
    <property type="entry name" value="Aminoglycoside_PTrfase"/>
</dbReference>
<keyword evidence="3" id="KW-1185">Reference proteome</keyword>
<dbReference type="Proteomes" id="UP000682811">
    <property type="component" value="Unassembled WGS sequence"/>
</dbReference>
<feature type="domain" description="Aminoglycoside phosphotransferase" evidence="1">
    <location>
        <begin position="26"/>
        <end position="252"/>
    </location>
</feature>
<gene>
    <name evidence="2" type="ORF">J34TS1_57000</name>
</gene>
<evidence type="ECO:0000259" key="1">
    <source>
        <dbReference type="Pfam" id="PF01636"/>
    </source>
</evidence>
<comment type="caution">
    <text evidence="2">The sequence shown here is derived from an EMBL/GenBank/DDBJ whole genome shotgun (WGS) entry which is preliminary data.</text>
</comment>
<dbReference type="PANTHER" id="PTHR40086:SF1">
    <property type="entry name" value="CELL CYCLE REGULATOR CCRZ"/>
    <property type="match status" value="1"/>
</dbReference>
<dbReference type="Gene3D" id="1.20.58.840">
    <property type="match status" value="1"/>
</dbReference>